<feature type="domain" description="Glycosyltransferase subfamily 4-like N-terminal" evidence="2">
    <location>
        <begin position="25"/>
        <end position="188"/>
    </location>
</feature>
<evidence type="ECO:0000313" key="3">
    <source>
        <dbReference type="EMBL" id="PHU36169.1"/>
    </source>
</evidence>
<comment type="caution">
    <text evidence="3">The sequence shown here is derived from an EMBL/GenBank/DDBJ whole genome shotgun (WGS) entry which is preliminary data.</text>
</comment>
<reference evidence="3 4" key="2">
    <citation type="submission" date="2017-10" db="EMBL/GenBank/DDBJ databases">
        <authorList>
            <person name="Banno H."/>
            <person name="Chua N.-H."/>
        </authorList>
    </citation>
    <scope>NUCLEOTIDE SEQUENCE [LARGE SCALE GENOMIC DNA]</scope>
    <source>
        <strain evidence="3 4">JK626</strain>
    </source>
</reference>
<keyword evidence="3" id="KW-0808">Transferase</keyword>
<accession>A0A2G3DYW1</accession>
<sequence length="407" mass="45629">MKKALMHGHTAYMVTQFNLDNIKILQDLGYTVDVACCWHDDDSALSPEALQDRRKKLDEMGCRVIETASLRKIFNISELRKAYKQLKSEVEENKYEIVHTQSPIGGVICRLACRKARKLYGTKVIYAAHGFHFFEGAPLKNWLVYYNVEKHCSRFTDLLITINKEDYKNAQKFHAKQVAYVPGAGVDTHKFVASDGARGKIRAELGIDDDTCVLLSVGELITRKNHIQVLKALKIMKDQGMLVGPDSDERVEPKYKLKYLIAGRGKIEAELQEAIKDLGLSDYVQMLGFRRDVADVFAASDIYVFPSHQEGLPVALMEAMSVGLPIVCSKIRGNTDLITEGEGGYLFDSKDPQSLVLALKKSLADLPEVRQNMGEINMETMKAFDKQTVNAVMKELYTNIVGAVSNP</sequence>
<dbReference type="CDD" id="cd03808">
    <property type="entry name" value="GT4_CapM-like"/>
    <property type="match status" value="1"/>
</dbReference>
<evidence type="ECO:0000259" key="1">
    <source>
        <dbReference type="Pfam" id="PF00534"/>
    </source>
</evidence>
<organism evidence="3 4">
    <name type="scientific">Pseudobutyrivibrio ruminis</name>
    <dbReference type="NCBI Taxonomy" id="46206"/>
    <lineage>
        <taxon>Bacteria</taxon>
        <taxon>Bacillati</taxon>
        <taxon>Bacillota</taxon>
        <taxon>Clostridia</taxon>
        <taxon>Lachnospirales</taxon>
        <taxon>Lachnospiraceae</taxon>
        <taxon>Pseudobutyrivibrio</taxon>
    </lineage>
</organism>
<dbReference type="PANTHER" id="PTHR12526:SF630">
    <property type="entry name" value="GLYCOSYLTRANSFERASE"/>
    <property type="match status" value="1"/>
</dbReference>
<evidence type="ECO:0000313" key="4">
    <source>
        <dbReference type="Proteomes" id="UP000225889"/>
    </source>
</evidence>
<evidence type="ECO:0000259" key="2">
    <source>
        <dbReference type="Pfam" id="PF13439"/>
    </source>
</evidence>
<dbReference type="InterPro" id="IPR001296">
    <property type="entry name" value="Glyco_trans_1"/>
</dbReference>
<dbReference type="GO" id="GO:0016757">
    <property type="term" value="F:glycosyltransferase activity"/>
    <property type="evidence" value="ECO:0007669"/>
    <property type="project" value="InterPro"/>
</dbReference>
<gene>
    <name evidence="3" type="ORF">CSX01_01270</name>
</gene>
<dbReference type="SUPFAM" id="SSF53756">
    <property type="entry name" value="UDP-Glycosyltransferase/glycogen phosphorylase"/>
    <property type="match status" value="1"/>
</dbReference>
<dbReference type="AlphaFoldDB" id="A0A2G3DYW1"/>
<name>A0A2G3DYW1_9FIRM</name>
<dbReference type="PANTHER" id="PTHR12526">
    <property type="entry name" value="GLYCOSYLTRANSFERASE"/>
    <property type="match status" value="1"/>
</dbReference>
<proteinExistence type="predicted"/>
<dbReference type="Pfam" id="PF00534">
    <property type="entry name" value="Glycos_transf_1"/>
    <property type="match status" value="1"/>
</dbReference>
<dbReference type="Gene3D" id="3.40.50.2000">
    <property type="entry name" value="Glycogen Phosphorylase B"/>
    <property type="match status" value="2"/>
</dbReference>
<dbReference type="Proteomes" id="UP000225889">
    <property type="component" value="Unassembled WGS sequence"/>
</dbReference>
<dbReference type="InterPro" id="IPR028098">
    <property type="entry name" value="Glyco_trans_4-like_N"/>
</dbReference>
<dbReference type="EMBL" id="PDYF01000006">
    <property type="protein sequence ID" value="PHU36169.1"/>
    <property type="molecule type" value="Genomic_DNA"/>
</dbReference>
<dbReference type="Pfam" id="PF13439">
    <property type="entry name" value="Glyco_transf_4"/>
    <property type="match status" value="1"/>
</dbReference>
<protein>
    <submittedName>
        <fullName evidence="3">Glycosyltransferase family 1 protein</fullName>
    </submittedName>
</protein>
<feature type="domain" description="Glycosyl transferase family 1" evidence="1">
    <location>
        <begin position="199"/>
        <end position="375"/>
    </location>
</feature>
<reference evidence="3 4" key="1">
    <citation type="submission" date="2017-10" db="EMBL/GenBank/DDBJ databases">
        <title>Resolving the taxonomy of Roseburia spp., Eubacterium rectale and Agathobacter spp. through phylogenomic analysis.</title>
        <authorList>
            <person name="Sheridan P.O."/>
            <person name="Walker A.W."/>
            <person name="Duncan S.H."/>
            <person name="Scott K.P."/>
            <person name="Toole P.W.O."/>
            <person name="Luis P."/>
            <person name="Flint H.J."/>
        </authorList>
    </citation>
    <scope>NUCLEOTIDE SEQUENCE [LARGE SCALE GENOMIC DNA]</scope>
    <source>
        <strain evidence="3 4">JK626</strain>
    </source>
</reference>